<comment type="caution">
    <text evidence="2">The sequence shown here is derived from an EMBL/GenBank/DDBJ whole genome shotgun (WGS) entry which is preliminary data.</text>
</comment>
<evidence type="ECO:0000313" key="2">
    <source>
        <dbReference type="EMBL" id="MBK7424631.1"/>
    </source>
</evidence>
<dbReference type="Gene3D" id="3.40.50.300">
    <property type="entry name" value="P-loop containing nucleotide triphosphate hydrolases"/>
    <property type="match status" value="1"/>
</dbReference>
<dbReference type="InterPro" id="IPR049945">
    <property type="entry name" value="AAA_22"/>
</dbReference>
<name>A0A9D7FMP3_9RHOO</name>
<feature type="domain" description="ORC1/DEAH AAA+ ATPase" evidence="1">
    <location>
        <begin position="53"/>
        <end position="166"/>
    </location>
</feature>
<keyword evidence="2" id="KW-0067">ATP-binding</keyword>
<sequence length="340" mass="38343">MVDTDNRTEPLVPRHVSRDHPVVTRDYSLFTPAIHDMVDSIAGWLDDQVDGATIYGPSRYGKSSAVDNWLPQLLSERHGGYVPMVIWSHIDAGSQNSMGRFYAHLLDASRHPLARSVKSPLDRQRMLIERWIWMAHQGGGHFMVLVVDEAQSMSQREWIWLVELHSTLEKLRVRLCVFSVASLQFFDEPTGMALSGGAHVAARFMLESKRFHGVRSVDELRYVLNCYDESTEWPLNSGVSFTAGLAQKAWAEGFRMANQAEALMRALNDSLDKNYDGPQDFPMRTIAQVSRHVLLRIAGGADWRVTTSDSSWLKLVSQSSHKALMAIVNATAHRRSHSKS</sequence>
<gene>
    <name evidence="2" type="ORF">IPJ48_16935</name>
</gene>
<dbReference type="EMBL" id="JADJNC010000038">
    <property type="protein sequence ID" value="MBK7424631.1"/>
    <property type="molecule type" value="Genomic_DNA"/>
</dbReference>
<organism evidence="2 3">
    <name type="scientific">Candidatus Propionivibrio dominans</name>
    <dbReference type="NCBI Taxonomy" id="2954373"/>
    <lineage>
        <taxon>Bacteria</taxon>
        <taxon>Pseudomonadati</taxon>
        <taxon>Pseudomonadota</taxon>
        <taxon>Betaproteobacteria</taxon>
        <taxon>Rhodocyclales</taxon>
        <taxon>Rhodocyclaceae</taxon>
        <taxon>Propionivibrio</taxon>
    </lineage>
</organism>
<dbReference type="GO" id="GO:0005524">
    <property type="term" value="F:ATP binding"/>
    <property type="evidence" value="ECO:0007669"/>
    <property type="project" value="UniProtKB-KW"/>
</dbReference>
<dbReference type="GO" id="GO:0016887">
    <property type="term" value="F:ATP hydrolysis activity"/>
    <property type="evidence" value="ECO:0007669"/>
    <property type="project" value="InterPro"/>
</dbReference>
<dbReference type="Proteomes" id="UP000886602">
    <property type="component" value="Unassembled WGS sequence"/>
</dbReference>
<dbReference type="InterPro" id="IPR027417">
    <property type="entry name" value="P-loop_NTPase"/>
</dbReference>
<dbReference type="SUPFAM" id="SSF52540">
    <property type="entry name" value="P-loop containing nucleoside triphosphate hydrolases"/>
    <property type="match status" value="1"/>
</dbReference>
<dbReference type="Pfam" id="PF13401">
    <property type="entry name" value="AAA_22"/>
    <property type="match status" value="1"/>
</dbReference>
<protein>
    <submittedName>
        <fullName evidence="2">ATP-binding protein</fullName>
    </submittedName>
</protein>
<proteinExistence type="predicted"/>
<reference evidence="2" key="1">
    <citation type="submission" date="2020-10" db="EMBL/GenBank/DDBJ databases">
        <title>Connecting structure to function with the recovery of over 1000 high-quality activated sludge metagenome-assembled genomes encoding full-length rRNA genes using long-read sequencing.</title>
        <authorList>
            <person name="Singleton C.M."/>
            <person name="Petriglieri F."/>
            <person name="Kristensen J.M."/>
            <person name="Kirkegaard R.H."/>
            <person name="Michaelsen T.Y."/>
            <person name="Andersen M.H."/>
            <person name="Karst S.M."/>
            <person name="Dueholm M.S."/>
            <person name="Nielsen P.H."/>
            <person name="Albertsen M."/>
        </authorList>
    </citation>
    <scope>NUCLEOTIDE SEQUENCE</scope>
    <source>
        <strain evidence="2">EsbW_18-Q3-R4-48_MAXAC.044</strain>
    </source>
</reference>
<evidence type="ECO:0000313" key="3">
    <source>
        <dbReference type="Proteomes" id="UP000886602"/>
    </source>
</evidence>
<accession>A0A9D7FMP3</accession>
<dbReference type="AlphaFoldDB" id="A0A9D7FMP3"/>
<evidence type="ECO:0000259" key="1">
    <source>
        <dbReference type="Pfam" id="PF13401"/>
    </source>
</evidence>
<keyword evidence="2" id="KW-0547">Nucleotide-binding</keyword>